<name>A0A495XJF1_9PSEU</name>
<dbReference type="AlphaFoldDB" id="A0A495XJF1"/>
<reference evidence="2 3" key="1">
    <citation type="submission" date="2018-10" db="EMBL/GenBank/DDBJ databases">
        <title>Sequencing the genomes of 1000 actinobacteria strains.</title>
        <authorList>
            <person name="Klenk H.-P."/>
        </authorList>
    </citation>
    <scope>NUCLEOTIDE SEQUENCE [LARGE SCALE GENOMIC DNA]</scope>
    <source>
        <strain evidence="2 3">DSM 43911</strain>
    </source>
</reference>
<sequence length="183" mass="19342">MNVNWSNRRITVPIAAVALTAAVACNDYRERMSADTTAESLVCHGEVSVQFSPSVNWQAKHIKATGSGTLDHCASLDGSHPHLKSARVEVSGSATETSCTQVGSGRGTVDITWYGGDNQSGQRLGTTRLVIDDLDRPLIGRTTDDSQVLPGRTATADGHPTSDLSRCPFGLKSASAAGEITFR</sequence>
<dbReference type="EMBL" id="RBXR01000001">
    <property type="protein sequence ID" value="RKT74651.1"/>
    <property type="molecule type" value="Genomic_DNA"/>
</dbReference>
<proteinExistence type="predicted"/>
<dbReference type="RefSeq" id="WP_121229594.1">
    <property type="nucleotide sequence ID" value="NZ_JBIUBA010000006.1"/>
</dbReference>
<feature type="region of interest" description="Disordered" evidence="1">
    <location>
        <begin position="140"/>
        <end position="161"/>
    </location>
</feature>
<gene>
    <name evidence="2" type="ORF">DFJ66_8018</name>
</gene>
<evidence type="ECO:0000313" key="3">
    <source>
        <dbReference type="Proteomes" id="UP000272729"/>
    </source>
</evidence>
<comment type="caution">
    <text evidence="2">The sequence shown here is derived from an EMBL/GenBank/DDBJ whole genome shotgun (WGS) entry which is preliminary data.</text>
</comment>
<protein>
    <submittedName>
        <fullName evidence="2">Uncharacterized protein</fullName>
    </submittedName>
</protein>
<evidence type="ECO:0000256" key="1">
    <source>
        <dbReference type="SAM" id="MobiDB-lite"/>
    </source>
</evidence>
<accession>A0A495XJF1</accession>
<keyword evidence="3" id="KW-1185">Reference proteome</keyword>
<dbReference type="Proteomes" id="UP000272729">
    <property type="component" value="Unassembled WGS sequence"/>
</dbReference>
<evidence type="ECO:0000313" key="2">
    <source>
        <dbReference type="EMBL" id="RKT74651.1"/>
    </source>
</evidence>
<organism evidence="2 3">
    <name type="scientific">Saccharothrix variisporea</name>
    <dbReference type="NCBI Taxonomy" id="543527"/>
    <lineage>
        <taxon>Bacteria</taxon>
        <taxon>Bacillati</taxon>
        <taxon>Actinomycetota</taxon>
        <taxon>Actinomycetes</taxon>
        <taxon>Pseudonocardiales</taxon>
        <taxon>Pseudonocardiaceae</taxon>
        <taxon>Saccharothrix</taxon>
    </lineage>
</organism>